<dbReference type="SMART" id="SM00461">
    <property type="entry name" value="WH1"/>
    <property type="match status" value="1"/>
</dbReference>
<feature type="compositionally biased region" description="Low complexity" evidence="2">
    <location>
        <begin position="607"/>
        <end position="619"/>
    </location>
</feature>
<dbReference type="GO" id="GO:0071933">
    <property type="term" value="F:Arp2/3 complex binding"/>
    <property type="evidence" value="ECO:0007669"/>
    <property type="project" value="UniProtKB-ARBA"/>
</dbReference>
<dbReference type="InterPro" id="IPR033927">
    <property type="entry name" value="WASPfam_EVH1"/>
</dbReference>
<feature type="region of interest" description="Disordered" evidence="2">
    <location>
        <begin position="240"/>
        <end position="619"/>
    </location>
</feature>
<feature type="compositionally biased region" description="Pro residues" evidence="2">
    <location>
        <begin position="361"/>
        <end position="372"/>
    </location>
</feature>
<dbReference type="Gene3D" id="3.30.420.10">
    <property type="entry name" value="Ribonuclease H-like superfamily/Ribonuclease H"/>
    <property type="match status" value="1"/>
</dbReference>
<feature type="compositionally biased region" description="Low complexity" evidence="2">
    <location>
        <begin position="156"/>
        <end position="176"/>
    </location>
</feature>
<dbReference type="EMBL" id="EQ962654">
    <property type="protein sequence ID" value="EED19398.1"/>
    <property type="molecule type" value="Genomic_DNA"/>
</dbReference>
<feature type="region of interest" description="Disordered" evidence="2">
    <location>
        <begin position="123"/>
        <end position="207"/>
    </location>
</feature>
<feature type="compositionally biased region" description="Pro residues" evidence="2">
    <location>
        <begin position="263"/>
        <end position="272"/>
    </location>
</feature>
<dbReference type="AlphaFoldDB" id="B8M4W3"/>
<keyword evidence="1" id="KW-0597">Phosphoprotein</keyword>
<accession>B8M4W3</accession>
<feature type="compositionally biased region" description="Pro residues" evidence="2">
    <location>
        <begin position="442"/>
        <end position="558"/>
    </location>
</feature>
<evidence type="ECO:0000313" key="4">
    <source>
        <dbReference type="EMBL" id="EED19398.1"/>
    </source>
</evidence>
<dbReference type="RefSeq" id="XP_002479832.1">
    <property type="nucleotide sequence ID" value="XM_002479787.1"/>
</dbReference>
<name>B8M4W3_TALSN</name>
<dbReference type="Gene3D" id="2.30.29.30">
    <property type="entry name" value="Pleckstrin-homology domain (PH domain)/Phosphotyrosine-binding domain (PTB)"/>
    <property type="match status" value="1"/>
</dbReference>
<dbReference type="GO" id="GO:0003677">
    <property type="term" value="F:DNA binding"/>
    <property type="evidence" value="ECO:0007669"/>
    <property type="project" value="InterPro"/>
</dbReference>
<feature type="compositionally biased region" description="Basic and acidic residues" evidence="2">
    <location>
        <begin position="586"/>
        <end position="596"/>
    </location>
</feature>
<dbReference type="CDD" id="cd01205">
    <property type="entry name" value="EVH1_WASP-like"/>
    <property type="match status" value="1"/>
</dbReference>
<keyword evidence="5" id="KW-1185">Reference proteome</keyword>
<evidence type="ECO:0000256" key="2">
    <source>
        <dbReference type="SAM" id="MobiDB-lite"/>
    </source>
</evidence>
<dbReference type="GO" id="GO:0003779">
    <property type="term" value="F:actin binding"/>
    <property type="evidence" value="ECO:0007669"/>
    <property type="project" value="UniProtKB-ARBA"/>
</dbReference>
<dbReference type="InterPro" id="IPR000697">
    <property type="entry name" value="WH1/EVH1_dom"/>
</dbReference>
<dbReference type="GO" id="GO:0045010">
    <property type="term" value="P:actin nucleation"/>
    <property type="evidence" value="ECO:0007669"/>
    <property type="project" value="UniProtKB-ARBA"/>
</dbReference>
<reference evidence="5" key="1">
    <citation type="journal article" date="2015" name="Genome Announc.">
        <title>Genome sequence of the AIDS-associated pathogen Penicillium marneffei (ATCC18224) and its near taxonomic relative Talaromyces stipitatus (ATCC10500).</title>
        <authorList>
            <person name="Nierman W.C."/>
            <person name="Fedorova-Abrams N.D."/>
            <person name="Andrianopoulos A."/>
        </authorList>
    </citation>
    <scope>NUCLEOTIDE SEQUENCE [LARGE SCALE GENOMIC DNA]</scope>
    <source>
        <strain evidence="5">ATCC 10500 / CBS 375.48 / QM 6759 / NRRL 1006</strain>
    </source>
</reference>
<dbReference type="PhylomeDB" id="B8M4W3"/>
<organism evidence="4 5">
    <name type="scientific">Talaromyces stipitatus (strain ATCC 10500 / CBS 375.48 / QM 6759 / NRRL 1006)</name>
    <name type="common">Penicillium stipitatum</name>
    <dbReference type="NCBI Taxonomy" id="441959"/>
    <lineage>
        <taxon>Eukaryota</taxon>
        <taxon>Fungi</taxon>
        <taxon>Dikarya</taxon>
        <taxon>Ascomycota</taxon>
        <taxon>Pezizomycotina</taxon>
        <taxon>Eurotiomycetes</taxon>
        <taxon>Eurotiomycetidae</taxon>
        <taxon>Eurotiales</taxon>
        <taxon>Trichocomaceae</taxon>
        <taxon>Talaromyces</taxon>
        <taxon>Talaromyces sect. Talaromyces</taxon>
    </lineage>
</organism>
<dbReference type="InParanoid" id="B8M4W3"/>
<feature type="domain" description="WH1" evidence="3">
    <location>
        <begin position="17"/>
        <end position="129"/>
    </location>
</feature>
<dbReference type="InterPro" id="IPR036397">
    <property type="entry name" value="RNaseH_sf"/>
</dbReference>
<dbReference type="GO" id="GO:0030479">
    <property type="term" value="C:actin cortical patch"/>
    <property type="evidence" value="ECO:0007669"/>
    <property type="project" value="UniProtKB-ARBA"/>
</dbReference>
<feature type="compositionally biased region" description="Polar residues" evidence="2">
    <location>
        <begin position="138"/>
        <end position="149"/>
    </location>
</feature>
<dbReference type="Proteomes" id="UP000001745">
    <property type="component" value="Unassembled WGS sequence"/>
</dbReference>
<dbReference type="VEuPathDB" id="FungiDB:TSTA_027000"/>
<dbReference type="eggNOG" id="KOG3671">
    <property type="taxonomic scope" value="Eukaryota"/>
</dbReference>
<evidence type="ECO:0000259" key="3">
    <source>
        <dbReference type="PROSITE" id="PS50229"/>
    </source>
</evidence>
<gene>
    <name evidence="4" type="ORF">TSTA_027000</name>
</gene>
<proteinExistence type="predicted"/>
<sequence length="822" mass="86930">MPSILSDADKETVKRTVPKPGNKILAVGVARLYVAHPNPQKWTYTGLQGAAVLANDLVGHTFWLKLVDVSPANRGVLWDQEIYDGFDYNQDRVFFHTFELEECAAALSFADEKEAKTFLKKMHDREKNASKETKATPFGSTRGQGPSHVSSRKSGHSLFSGLLGRSSSTATPTIPASLPPVAAPVQPPPPPAPAPAPVHEQPSSIDLNDPEIQGVLAELRQMGITDEQIKDNEGFIKSYIQSQAAEASHRNSPSAEDQRKAKAPPPPPPASAPTPKVASISPQNTGGSGSRRGPPPPPPSRRRTEAASTSQEPETPAPPPPREPSPPRPRFRAPPPIADAGKFAQPVTAPGRPRASSSAMPGPPPPPRPPKTPMDEGLSSAPPLRAHGVPPPFPGERKVSAPPAPPAPPSRSPVHAPPPPPPPRETPQLPPKIPHTGAAASIPPPPPARAPIPPPQPSPSNTRPVPPPPPPAPSSGAPPPPPPPPPSGIPQPPPPPPPPPPSGIPQPPPPPPPPPSFGAPPPPPPPPATGSGAPPPPPPTGPGAPPPPPPGGAVPPPLLSVGGGGRDDLLAAIRASGGKGGSGLRRVNDSEKRDRSAAMVPGTSNETAASTPSAAPAGGIAGAIQNALDKRKQKVRGSDDEGEDDDDCVRLTRDDRIRVQTLREAGFTYEQIANQLNITHNQVQYACQATQVTPKKARGAAPKLSEAQMDEIIEWISSSKKNRRMPYHKVIKELNLKVTPTTLASSLKKRGYTRCKALCKPYLSPENRRQRLIWALEHVLWTDETWVTSGSHTRIYVTRKAGEELDDICVRSKISRRRGWML</sequence>
<dbReference type="FunCoup" id="B8M4W3">
    <property type="interactions" value="205"/>
</dbReference>
<evidence type="ECO:0000313" key="5">
    <source>
        <dbReference type="Proteomes" id="UP000001745"/>
    </source>
</evidence>
<dbReference type="SUPFAM" id="SSF50729">
    <property type="entry name" value="PH domain-like"/>
    <property type="match status" value="1"/>
</dbReference>
<feature type="compositionally biased region" description="Pro residues" evidence="2">
    <location>
        <begin position="315"/>
        <end position="337"/>
    </location>
</feature>
<dbReference type="InterPro" id="IPR003882">
    <property type="entry name" value="Pistil_extensin"/>
</dbReference>
<protein>
    <submittedName>
        <fullName evidence="4">Actin associated protein Wsp1, putative</fullName>
    </submittedName>
</protein>
<dbReference type="PROSITE" id="PS50229">
    <property type="entry name" value="WH1"/>
    <property type="match status" value="1"/>
</dbReference>
<feature type="compositionally biased region" description="Pro residues" evidence="2">
    <location>
        <begin position="177"/>
        <end position="196"/>
    </location>
</feature>
<dbReference type="STRING" id="441959.B8M4W3"/>
<dbReference type="FunFam" id="2.30.29.30:FF:000281">
    <property type="entry name" value="Actin associated protein"/>
    <property type="match status" value="1"/>
</dbReference>
<dbReference type="Pfam" id="PF01498">
    <property type="entry name" value="HTH_Tnp_Tc3_2"/>
    <property type="match status" value="1"/>
</dbReference>
<dbReference type="Pfam" id="PF00568">
    <property type="entry name" value="WH1"/>
    <property type="match status" value="1"/>
</dbReference>
<dbReference type="InterPro" id="IPR011993">
    <property type="entry name" value="PH-like_dom_sf"/>
</dbReference>
<evidence type="ECO:0000256" key="1">
    <source>
        <dbReference type="ARBA" id="ARBA00022553"/>
    </source>
</evidence>
<dbReference type="InterPro" id="IPR002492">
    <property type="entry name" value="Transposase_Tc1-like"/>
</dbReference>
<feature type="compositionally biased region" description="Basic and acidic residues" evidence="2">
    <location>
        <begin position="123"/>
        <end position="134"/>
    </location>
</feature>
<feature type="compositionally biased region" description="Pro residues" evidence="2">
    <location>
        <begin position="402"/>
        <end position="433"/>
    </location>
</feature>
<dbReference type="OrthoDB" id="8963340at2759"/>
<dbReference type="GO" id="GO:0006313">
    <property type="term" value="P:DNA transposition"/>
    <property type="evidence" value="ECO:0007669"/>
    <property type="project" value="InterPro"/>
</dbReference>
<dbReference type="GO" id="GO:0015074">
    <property type="term" value="P:DNA integration"/>
    <property type="evidence" value="ECO:0007669"/>
    <property type="project" value="InterPro"/>
</dbReference>
<feature type="compositionally biased region" description="Polar residues" evidence="2">
    <location>
        <begin position="240"/>
        <end position="255"/>
    </location>
</feature>
<dbReference type="GeneID" id="8109620"/>
<dbReference type="PRINTS" id="PR01218">
    <property type="entry name" value="PSTLEXTENSIN"/>
</dbReference>